<dbReference type="EMBL" id="DS113371">
    <property type="protein sequence ID" value="EAY08770.1"/>
    <property type="molecule type" value="Genomic_DNA"/>
</dbReference>
<proteinExistence type="predicted"/>
<name>A2EEX2_TRIV3</name>
<dbReference type="VEuPathDB" id="TrichDB:TVAGG3_0472080"/>
<accession>A2EEX2</accession>
<dbReference type="eggNOG" id="ENOG502SD9J">
    <property type="taxonomic scope" value="Eukaryota"/>
</dbReference>
<evidence type="ECO:0000313" key="3">
    <source>
        <dbReference type="Proteomes" id="UP000001542"/>
    </source>
</evidence>
<organism evidence="2 3">
    <name type="scientific">Trichomonas vaginalis (strain ATCC PRA-98 / G3)</name>
    <dbReference type="NCBI Taxonomy" id="412133"/>
    <lineage>
        <taxon>Eukaryota</taxon>
        <taxon>Metamonada</taxon>
        <taxon>Parabasalia</taxon>
        <taxon>Trichomonadida</taxon>
        <taxon>Trichomonadidae</taxon>
        <taxon>Trichomonas</taxon>
    </lineage>
</organism>
<sequence length="287" mass="34618">MNAIYCLNTFDEEKIDQIFLDIKNKIIETKILTPEKVLIILNNASMFRNRYLKSYIYIFKRIYYEYIQKPMKEVREIYNYLLYKEYEIIYDDKHQENFKKYEEQNYSWDVHKKDTIFWAIMNDDKKLFEEFLARDDFNASIMIYNELYQFPQQSLISLCCYHGAAECDPETTADCLQLSFYGGDIDIINKCLKHQKLEQQHMRDLIFMHHNDFLNLFLPEFDLSKPYLLENYLLTCTQYNNLEAFISYLYKSNDINTCFIYSSAFNLPSLCEYLIKNGADINAKDKK</sequence>
<protein>
    <recommendedName>
        <fullName evidence="1">DUF3447 domain-containing protein</fullName>
    </recommendedName>
</protein>
<dbReference type="VEuPathDB" id="TrichDB:TVAG_188570"/>
<gene>
    <name evidence="2" type="ORF">TVAG_188570</name>
</gene>
<dbReference type="SUPFAM" id="SSF48403">
    <property type="entry name" value="Ankyrin repeat"/>
    <property type="match status" value="1"/>
</dbReference>
<evidence type="ECO:0000259" key="1">
    <source>
        <dbReference type="Pfam" id="PF11929"/>
    </source>
</evidence>
<dbReference type="SMR" id="A2EEX2"/>
<reference evidence="2" key="1">
    <citation type="submission" date="2006-10" db="EMBL/GenBank/DDBJ databases">
        <authorList>
            <person name="Amadeo P."/>
            <person name="Zhao Q."/>
            <person name="Wortman J."/>
            <person name="Fraser-Liggett C."/>
            <person name="Carlton J."/>
        </authorList>
    </citation>
    <scope>NUCLEOTIDE SEQUENCE</scope>
    <source>
        <strain evidence="2">G3</strain>
    </source>
</reference>
<dbReference type="InParanoid" id="A2EEX2"/>
<evidence type="ECO:0000313" key="2">
    <source>
        <dbReference type="EMBL" id="EAY08770.1"/>
    </source>
</evidence>
<dbReference type="Proteomes" id="UP000001542">
    <property type="component" value="Unassembled WGS sequence"/>
</dbReference>
<dbReference type="RefSeq" id="XP_001320993.1">
    <property type="nucleotide sequence ID" value="XM_001320958.1"/>
</dbReference>
<dbReference type="InterPro" id="IPR020683">
    <property type="entry name" value="DUF3447"/>
</dbReference>
<dbReference type="AlphaFoldDB" id="A2EEX2"/>
<feature type="domain" description="DUF3447" evidence="1">
    <location>
        <begin position="169"/>
        <end position="248"/>
    </location>
</feature>
<dbReference type="PANTHER" id="PTHR24182:SF13">
    <property type="entry name" value="LD18443P"/>
    <property type="match status" value="1"/>
</dbReference>
<dbReference type="Pfam" id="PF11929">
    <property type="entry name" value="DUF3447"/>
    <property type="match status" value="1"/>
</dbReference>
<dbReference type="KEGG" id="tva:4766677"/>
<keyword evidence="3" id="KW-1185">Reference proteome</keyword>
<reference evidence="2" key="2">
    <citation type="journal article" date="2007" name="Science">
        <title>Draft genome sequence of the sexually transmitted pathogen Trichomonas vaginalis.</title>
        <authorList>
            <person name="Carlton J.M."/>
            <person name="Hirt R.P."/>
            <person name="Silva J.C."/>
            <person name="Delcher A.L."/>
            <person name="Schatz M."/>
            <person name="Zhao Q."/>
            <person name="Wortman J.R."/>
            <person name="Bidwell S.L."/>
            <person name="Alsmark U.C.M."/>
            <person name="Besteiro S."/>
            <person name="Sicheritz-Ponten T."/>
            <person name="Noel C.J."/>
            <person name="Dacks J.B."/>
            <person name="Foster P.G."/>
            <person name="Simillion C."/>
            <person name="Van de Peer Y."/>
            <person name="Miranda-Saavedra D."/>
            <person name="Barton G.J."/>
            <person name="Westrop G.D."/>
            <person name="Mueller S."/>
            <person name="Dessi D."/>
            <person name="Fiori P.L."/>
            <person name="Ren Q."/>
            <person name="Paulsen I."/>
            <person name="Zhang H."/>
            <person name="Bastida-Corcuera F.D."/>
            <person name="Simoes-Barbosa A."/>
            <person name="Brown M.T."/>
            <person name="Hayes R.D."/>
            <person name="Mukherjee M."/>
            <person name="Okumura C.Y."/>
            <person name="Schneider R."/>
            <person name="Smith A.J."/>
            <person name="Vanacova S."/>
            <person name="Villalvazo M."/>
            <person name="Haas B.J."/>
            <person name="Pertea M."/>
            <person name="Feldblyum T.V."/>
            <person name="Utterback T.R."/>
            <person name="Shu C.L."/>
            <person name="Osoegawa K."/>
            <person name="de Jong P.J."/>
            <person name="Hrdy I."/>
            <person name="Horvathova L."/>
            <person name="Zubacova Z."/>
            <person name="Dolezal P."/>
            <person name="Malik S.B."/>
            <person name="Logsdon J.M. Jr."/>
            <person name="Henze K."/>
            <person name="Gupta A."/>
            <person name="Wang C.C."/>
            <person name="Dunne R.L."/>
            <person name="Upcroft J.A."/>
            <person name="Upcroft P."/>
            <person name="White O."/>
            <person name="Salzberg S.L."/>
            <person name="Tang P."/>
            <person name="Chiu C.-H."/>
            <person name="Lee Y.-S."/>
            <person name="Embley T.M."/>
            <person name="Coombs G.H."/>
            <person name="Mottram J.C."/>
            <person name="Tachezy J."/>
            <person name="Fraser-Liggett C.M."/>
            <person name="Johnson P.J."/>
        </authorList>
    </citation>
    <scope>NUCLEOTIDE SEQUENCE [LARGE SCALE GENOMIC DNA]</scope>
    <source>
        <strain evidence="2">G3</strain>
    </source>
</reference>
<dbReference type="InterPro" id="IPR036770">
    <property type="entry name" value="Ankyrin_rpt-contain_sf"/>
</dbReference>
<dbReference type="PANTHER" id="PTHR24182">
    <property type="entry name" value="ANKYRIN REPEAT AND SOCS BOX CONTAINING 4"/>
    <property type="match status" value="1"/>
</dbReference>